<sequence>MTFLDEPASVAARRHGRWQMVLVIVSLVVIGALLVVDPRAVGASDGRLTRELNPWSATLVTVVTLWAAALLGLVVRHRAAIRADRAARNAFATASVVMAVFPLVPGVLLWFCFGLPASVIGLVCLVVTVSLNPPSRPSLEDDRSTQALARLHTGGLMVITSAGFLCVAAVALTVEGADDAWSRIQALTALVGVPLALWAVLLVVVLVRRRRDVAHDLVDRSAVRGAGWMSVVLSALSAMAFTWWAVPGFVAGVVVVAATYRPFVRRG</sequence>
<feature type="transmembrane region" description="Helical" evidence="1">
    <location>
        <begin position="86"/>
        <end position="102"/>
    </location>
</feature>
<feature type="transmembrane region" description="Helical" evidence="1">
    <location>
        <begin position="151"/>
        <end position="172"/>
    </location>
</feature>
<keyword evidence="3" id="KW-1185">Reference proteome</keyword>
<dbReference type="AlphaFoldDB" id="A0A371P9L3"/>
<proteinExistence type="predicted"/>
<feature type="transmembrane region" description="Helical" evidence="1">
    <location>
        <begin position="184"/>
        <end position="207"/>
    </location>
</feature>
<dbReference type="EMBL" id="QUBR01000001">
    <property type="protein sequence ID" value="REK72186.1"/>
    <property type="molecule type" value="Genomic_DNA"/>
</dbReference>
<keyword evidence="1" id="KW-0472">Membrane</keyword>
<comment type="caution">
    <text evidence="2">The sequence shown here is derived from an EMBL/GenBank/DDBJ whole genome shotgun (WGS) entry which is preliminary data.</text>
</comment>
<protein>
    <submittedName>
        <fullName evidence="2">Uncharacterized protein</fullName>
    </submittedName>
</protein>
<keyword evidence="1" id="KW-1133">Transmembrane helix</keyword>
<gene>
    <name evidence="2" type="ORF">DX116_00620</name>
</gene>
<keyword evidence="1" id="KW-0812">Transmembrane</keyword>
<reference evidence="2 3" key="1">
    <citation type="submission" date="2018-08" db="EMBL/GenBank/DDBJ databases">
        <title>Aeromicrobium sp. M2KJ-4, whole genome shotgun sequence.</title>
        <authorList>
            <person name="Tuo L."/>
        </authorList>
    </citation>
    <scope>NUCLEOTIDE SEQUENCE [LARGE SCALE GENOMIC DNA]</scope>
    <source>
        <strain evidence="2 3">M2KJ-4</strain>
    </source>
</reference>
<feature type="transmembrane region" description="Helical" evidence="1">
    <location>
        <begin position="108"/>
        <end position="131"/>
    </location>
</feature>
<evidence type="ECO:0000313" key="2">
    <source>
        <dbReference type="EMBL" id="REK72186.1"/>
    </source>
</evidence>
<feature type="transmembrane region" description="Helical" evidence="1">
    <location>
        <begin position="56"/>
        <end position="74"/>
    </location>
</feature>
<feature type="transmembrane region" description="Helical" evidence="1">
    <location>
        <begin position="228"/>
        <end position="260"/>
    </location>
</feature>
<feature type="transmembrane region" description="Helical" evidence="1">
    <location>
        <begin position="20"/>
        <end position="36"/>
    </location>
</feature>
<dbReference type="Proteomes" id="UP000265581">
    <property type="component" value="Unassembled WGS sequence"/>
</dbReference>
<name>A0A371P9L3_9ACTN</name>
<evidence type="ECO:0000313" key="3">
    <source>
        <dbReference type="Proteomes" id="UP000265581"/>
    </source>
</evidence>
<accession>A0A371P9L3</accession>
<evidence type="ECO:0000256" key="1">
    <source>
        <dbReference type="SAM" id="Phobius"/>
    </source>
</evidence>
<dbReference type="RefSeq" id="WP_119702319.1">
    <property type="nucleotide sequence ID" value="NZ_JBHSOI010000001.1"/>
</dbReference>
<organism evidence="2 3">
    <name type="scientific">Aeromicrobium endophyticum</name>
    <dbReference type="NCBI Taxonomy" id="2292704"/>
    <lineage>
        <taxon>Bacteria</taxon>
        <taxon>Bacillati</taxon>
        <taxon>Actinomycetota</taxon>
        <taxon>Actinomycetes</taxon>
        <taxon>Propionibacteriales</taxon>
        <taxon>Nocardioidaceae</taxon>
        <taxon>Aeromicrobium</taxon>
    </lineage>
</organism>